<keyword evidence="2" id="KW-1185">Reference proteome</keyword>
<sequence>MDSTLLLTEVAYVTPYKLSGGAVGINTLLPLINLDASFGRIRIATLRDNGADVGDLTFVPYLQMLQVIRSGCPVFSQRSEIDAIALIGKFDRDLNLNQSAGYWSLVPQYAFTVFPTPNWEASARINYIYKLRTQFRDNPTNGQRVADTRQSVFYAGPDGVWRMYASNMLFANVSLPVDVKNAASGNNVNLQYVDVV</sequence>
<accession>A0A2S7E6V8</accession>
<dbReference type="InterPro" id="IPR025737">
    <property type="entry name" value="FApF"/>
</dbReference>
<proteinExistence type="predicted"/>
<comment type="caution">
    <text evidence="1">The sequence shown here is derived from an EMBL/GenBank/DDBJ whole genome shotgun (WGS) entry which is preliminary data.</text>
</comment>
<gene>
    <name evidence="1" type="ORF">XpopCFBP1817_19795</name>
</gene>
<reference evidence="2" key="1">
    <citation type="submission" date="2016-08" db="EMBL/GenBank/DDBJ databases">
        <authorList>
            <person name="Merda D."/>
            <person name="Briand M."/>
            <person name="Taghouti G."/>
            <person name="Carrere S."/>
            <person name="Gouzy J."/>
            <person name="Portier P."/>
            <person name="Jacques M.-A."/>
            <person name="Fischer-Le Saux M."/>
        </authorList>
    </citation>
    <scope>NUCLEOTIDE SEQUENCE [LARGE SCALE GENOMIC DNA]</scope>
    <source>
        <strain evidence="2">CFBP1817</strain>
    </source>
</reference>
<protein>
    <submittedName>
        <fullName evidence="1">Uncharacterized protein</fullName>
    </submittedName>
</protein>
<evidence type="ECO:0000313" key="1">
    <source>
        <dbReference type="EMBL" id="PPU85873.1"/>
    </source>
</evidence>
<dbReference type="OrthoDB" id="8639774at2"/>
<dbReference type="EMBL" id="MDEJ01000228">
    <property type="protein sequence ID" value="PPU85873.1"/>
    <property type="molecule type" value="Genomic_DNA"/>
</dbReference>
<dbReference type="Pfam" id="PF13557">
    <property type="entry name" value="Phenol_MetA_deg"/>
    <property type="match status" value="1"/>
</dbReference>
<dbReference type="Proteomes" id="UP000239939">
    <property type="component" value="Unassembled WGS sequence"/>
</dbReference>
<evidence type="ECO:0000313" key="2">
    <source>
        <dbReference type="Proteomes" id="UP000239939"/>
    </source>
</evidence>
<organism evidence="1 2">
    <name type="scientific">Xanthomonas populi</name>
    <dbReference type="NCBI Taxonomy" id="53414"/>
    <lineage>
        <taxon>Bacteria</taxon>
        <taxon>Pseudomonadati</taxon>
        <taxon>Pseudomonadota</taxon>
        <taxon>Gammaproteobacteria</taxon>
        <taxon>Lysobacterales</taxon>
        <taxon>Lysobacteraceae</taxon>
        <taxon>Xanthomonas</taxon>
    </lineage>
</organism>
<dbReference type="AlphaFoldDB" id="A0A2S7E6V8"/>
<name>A0A2S7E6V8_9XANT</name>